<name>A0A450XVK7_9GAMM</name>
<reference evidence="1" key="1">
    <citation type="submission" date="2019-02" db="EMBL/GenBank/DDBJ databases">
        <authorList>
            <person name="Gruber-Vodicka R. H."/>
            <person name="Seah K. B. B."/>
        </authorList>
    </citation>
    <scope>NUCLEOTIDE SEQUENCE</scope>
    <source>
        <strain evidence="1">BECK_BZ199</strain>
    </source>
</reference>
<organism evidence="1">
    <name type="scientific">Candidatus Kentrum sp. MB</name>
    <dbReference type="NCBI Taxonomy" id="2138164"/>
    <lineage>
        <taxon>Bacteria</taxon>
        <taxon>Pseudomonadati</taxon>
        <taxon>Pseudomonadota</taxon>
        <taxon>Gammaproteobacteria</taxon>
        <taxon>Candidatus Kentrum</taxon>
    </lineage>
</organism>
<sequence>MILFALRFCLSNDYHSVALGIDIAKQSFELHGHDESGRVVKLSGNKLPAFVVNLPPCVIGMEACGGADLLISRSALRINQVFMTFY</sequence>
<accession>A0A450XVK7</accession>
<protein>
    <recommendedName>
        <fullName evidence="2">Transposase</fullName>
    </recommendedName>
</protein>
<dbReference type="EMBL" id="CAADFQ010000044">
    <property type="protein sequence ID" value="VFK33331.1"/>
    <property type="molecule type" value="Genomic_DNA"/>
</dbReference>
<evidence type="ECO:0008006" key="2">
    <source>
        <dbReference type="Google" id="ProtNLM"/>
    </source>
</evidence>
<evidence type="ECO:0000313" key="1">
    <source>
        <dbReference type="EMBL" id="VFK33331.1"/>
    </source>
</evidence>
<gene>
    <name evidence="1" type="ORF">BECKMB1821I_GA0114274_10442</name>
</gene>
<dbReference type="AlphaFoldDB" id="A0A450XVK7"/>
<proteinExistence type="predicted"/>